<dbReference type="AlphaFoldDB" id="A0A7W4V167"/>
<evidence type="ECO:0000313" key="1">
    <source>
        <dbReference type="EMBL" id="MBB2974946.1"/>
    </source>
</evidence>
<dbReference type="Proteomes" id="UP000529310">
    <property type="component" value="Unassembled WGS sequence"/>
</dbReference>
<reference evidence="1 2" key="1">
    <citation type="submission" date="2020-08" db="EMBL/GenBank/DDBJ databases">
        <title>Sequencing the genomes of 1000 actinobacteria strains.</title>
        <authorList>
            <person name="Klenk H.-P."/>
        </authorList>
    </citation>
    <scope>NUCLEOTIDE SEQUENCE [LARGE SCALE GENOMIC DNA]</scope>
    <source>
        <strain evidence="1 2">DSM 27099</strain>
    </source>
</reference>
<organism evidence="1 2">
    <name type="scientific">Microbacterium endophyticum</name>
    <dbReference type="NCBI Taxonomy" id="1526412"/>
    <lineage>
        <taxon>Bacteria</taxon>
        <taxon>Bacillati</taxon>
        <taxon>Actinomycetota</taxon>
        <taxon>Actinomycetes</taxon>
        <taxon>Micrococcales</taxon>
        <taxon>Microbacteriaceae</taxon>
        <taxon>Microbacterium</taxon>
    </lineage>
</organism>
<evidence type="ECO:0000313" key="2">
    <source>
        <dbReference type="Proteomes" id="UP000529310"/>
    </source>
</evidence>
<keyword evidence="2" id="KW-1185">Reference proteome</keyword>
<accession>A0A7W4V167</accession>
<proteinExistence type="predicted"/>
<protein>
    <submittedName>
        <fullName evidence="1">Uncharacterized protein</fullName>
    </submittedName>
</protein>
<dbReference type="EMBL" id="JACHWQ010000001">
    <property type="protein sequence ID" value="MBB2974946.1"/>
    <property type="molecule type" value="Genomic_DNA"/>
</dbReference>
<dbReference type="RefSeq" id="WP_165142097.1">
    <property type="nucleotide sequence ID" value="NZ_CP049255.1"/>
</dbReference>
<gene>
    <name evidence="1" type="ORF">FHX49_000487</name>
</gene>
<comment type="caution">
    <text evidence="1">The sequence shown here is derived from an EMBL/GenBank/DDBJ whole genome shotgun (WGS) entry which is preliminary data.</text>
</comment>
<name>A0A7W4V167_9MICO</name>
<sequence length="186" mass="20809">MSQSARIYRPDLPEDDFEWALPVDPDDFETIQTLPQRTVGSVWRPIRMALIKEDEGAPVMRRADMPWLGRHVLVLRDEAIEVVGPLLRPHGELLPLVCDYARLMLFSAPLIAGVLDEERSKTVRFRAGGIMSLTEPVFRVEALGSSQVFKLAEMPRGSLYLRAELVEAILATGMTSGTNFKAVFEG</sequence>